<sequence length="165" mass="18772">MSSEKSIESFEQKQQSIGEPDRMHPISSTNKEDIDEIVYALSSFKGVGQHQLSFGKGATIRILEKPDDNWWWGEINGVQGYIPVNHLTYESVQQMYWEDNEYFGNYGKLKIHHEMLSDQPRTLAYQSAIQKNAQQLRGKRVIDVGCGTGILSLMCAKYGQPSKVI</sequence>
<dbReference type="Gene3D" id="2.30.30.40">
    <property type="entry name" value="SH3 Domains"/>
    <property type="match status" value="1"/>
</dbReference>
<evidence type="ECO:0000313" key="6">
    <source>
        <dbReference type="EMBL" id="KAK3599044.1"/>
    </source>
</evidence>
<dbReference type="SUPFAM" id="SSF50044">
    <property type="entry name" value="SH3-domain"/>
    <property type="match status" value="1"/>
</dbReference>
<dbReference type="Proteomes" id="UP001195483">
    <property type="component" value="Unassembled WGS sequence"/>
</dbReference>
<dbReference type="SUPFAM" id="SSF53335">
    <property type="entry name" value="S-adenosyl-L-methionine-dependent methyltransferases"/>
    <property type="match status" value="1"/>
</dbReference>
<dbReference type="PANTHER" id="PTHR11006">
    <property type="entry name" value="PROTEIN ARGININE N-METHYLTRANSFERASE"/>
    <property type="match status" value="1"/>
</dbReference>
<name>A0AAE0SWJ3_9BIVA</name>
<evidence type="ECO:0000256" key="2">
    <source>
        <dbReference type="ARBA" id="ARBA00022691"/>
    </source>
</evidence>
<feature type="compositionally biased region" description="Basic and acidic residues" evidence="4">
    <location>
        <begin position="1"/>
        <end position="11"/>
    </location>
</feature>
<feature type="region of interest" description="Disordered" evidence="4">
    <location>
        <begin position="1"/>
        <end position="28"/>
    </location>
</feature>
<dbReference type="InterPro" id="IPR001452">
    <property type="entry name" value="SH3_domain"/>
</dbReference>
<reference evidence="6" key="3">
    <citation type="submission" date="2023-05" db="EMBL/GenBank/DDBJ databases">
        <authorList>
            <person name="Smith C.H."/>
        </authorList>
    </citation>
    <scope>NUCLEOTIDE SEQUENCE</scope>
    <source>
        <strain evidence="6">CHS0354</strain>
        <tissue evidence="6">Mantle</tissue>
    </source>
</reference>
<keyword evidence="1 3" id="KW-0728">SH3 domain</keyword>
<dbReference type="Gene3D" id="3.40.50.150">
    <property type="entry name" value="Vaccinia Virus protein VP39"/>
    <property type="match status" value="1"/>
</dbReference>
<evidence type="ECO:0000259" key="5">
    <source>
        <dbReference type="PROSITE" id="PS50002"/>
    </source>
</evidence>
<dbReference type="GO" id="GO:0005634">
    <property type="term" value="C:nucleus"/>
    <property type="evidence" value="ECO:0007669"/>
    <property type="project" value="TreeGrafter"/>
</dbReference>
<protein>
    <recommendedName>
        <fullName evidence="5">SH3 domain-containing protein</fullName>
    </recommendedName>
</protein>
<evidence type="ECO:0000256" key="3">
    <source>
        <dbReference type="PROSITE-ProRule" id="PRU00192"/>
    </source>
</evidence>
<dbReference type="AlphaFoldDB" id="A0AAE0SWJ3"/>
<dbReference type="EMBL" id="JAEAOA010000761">
    <property type="protein sequence ID" value="KAK3599044.1"/>
    <property type="molecule type" value="Genomic_DNA"/>
</dbReference>
<evidence type="ECO:0000256" key="1">
    <source>
        <dbReference type="ARBA" id="ARBA00022443"/>
    </source>
</evidence>
<organism evidence="6 7">
    <name type="scientific">Potamilus streckersoni</name>
    <dbReference type="NCBI Taxonomy" id="2493646"/>
    <lineage>
        <taxon>Eukaryota</taxon>
        <taxon>Metazoa</taxon>
        <taxon>Spiralia</taxon>
        <taxon>Lophotrochozoa</taxon>
        <taxon>Mollusca</taxon>
        <taxon>Bivalvia</taxon>
        <taxon>Autobranchia</taxon>
        <taxon>Heteroconchia</taxon>
        <taxon>Palaeoheterodonta</taxon>
        <taxon>Unionida</taxon>
        <taxon>Unionoidea</taxon>
        <taxon>Unionidae</taxon>
        <taxon>Ambleminae</taxon>
        <taxon>Lampsilini</taxon>
        <taxon>Potamilus</taxon>
    </lineage>
</organism>
<dbReference type="InterPro" id="IPR036028">
    <property type="entry name" value="SH3-like_dom_sf"/>
</dbReference>
<dbReference type="PANTHER" id="PTHR11006:SF92">
    <property type="entry name" value="PROTEIN ARGININE N-METHYLTRANSFERASE 2"/>
    <property type="match status" value="1"/>
</dbReference>
<dbReference type="GO" id="GO:0042054">
    <property type="term" value="F:histone methyltransferase activity"/>
    <property type="evidence" value="ECO:0007669"/>
    <property type="project" value="TreeGrafter"/>
</dbReference>
<dbReference type="SMART" id="SM00326">
    <property type="entry name" value="SH3"/>
    <property type="match status" value="1"/>
</dbReference>
<gene>
    <name evidence="6" type="ORF">CHS0354_012529</name>
</gene>
<reference evidence="6" key="1">
    <citation type="journal article" date="2021" name="Genome Biol. Evol.">
        <title>A High-Quality Reference Genome for a Parasitic Bivalve with Doubly Uniparental Inheritance (Bivalvia: Unionida).</title>
        <authorList>
            <person name="Smith C.H."/>
        </authorList>
    </citation>
    <scope>NUCLEOTIDE SEQUENCE</scope>
    <source>
        <strain evidence="6">CHS0354</strain>
    </source>
</reference>
<feature type="domain" description="SH3" evidence="5">
    <location>
        <begin position="33"/>
        <end position="92"/>
    </location>
</feature>
<evidence type="ECO:0000256" key="4">
    <source>
        <dbReference type="SAM" id="MobiDB-lite"/>
    </source>
</evidence>
<dbReference type="PROSITE" id="PS50002">
    <property type="entry name" value="SH3"/>
    <property type="match status" value="1"/>
</dbReference>
<dbReference type="InterPro" id="IPR025799">
    <property type="entry name" value="Arg_MeTrfase"/>
</dbReference>
<reference evidence="6" key="2">
    <citation type="journal article" date="2021" name="Genome Biol. Evol.">
        <title>Developing a high-quality reference genome for a parasitic bivalve with doubly uniparental inheritance (Bivalvia: Unionida).</title>
        <authorList>
            <person name="Smith C.H."/>
        </authorList>
    </citation>
    <scope>NUCLEOTIDE SEQUENCE</scope>
    <source>
        <strain evidence="6">CHS0354</strain>
        <tissue evidence="6">Mantle</tissue>
    </source>
</reference>
<dbReference type="GO" id="GO:0016274">
    <property type="term" value="F:protein-arginine N-methyltransferase activity"/>
    <property type="evidence" value="ECO:0007669"/>
    <property type="project" value="InterPro"/>
</dbReference>
<accession>A0AAE0SWJ3</accession>
<dbReference type="Pfam" id="PF00018">
    <property type="entry name" value="SH3_1"/>
    <property type="match status" value="1"/>
</dbReference>
<evidence type="ECO:0000313" key="7">
    <source>
        <dbReference type="Proteomes" id="UP001195483"/>
    </source>
</evidence>
<comment type="caution">
    <text evidence="6">The sequence shown here is derived from an EMBL/GenBank/DDBJ whole genome shotgun (WGS) entry which is preliminary data.</text>
</comment>
<keyword evidence="7" id="KW-1185">Reference proteome</keyword>
<dbReference type="InterPro" id="IPR029063">
    <property type="entry name" value="SAM-dependent_MTases_sf"/>
</dbReference>
<proteinExistence type="predicted"/>
<keyword evidence="2" id="KW-0949">S-adenosyl-L-methionine</keyword>